<evidence type="ECO:0000256" key="4">
    <source>
        <dbReference type="ARBA" id="ARBA00022692"/>
    </source>
</evidence>
<protein>
    <submittedName>
        <fullName evidence="10">Carbohydrate ABC transporter membrane protein 1, CUT1 family</fullName>
    </submittedName>
</protein>
<reference evidence="11" key="1">
    <citation type="submission" date="2017-04" db="EMBL/GenBank/DDBJ databases">
        <authorList>
            <person name="Varghese N."/>
            <person name="Submissions S."/>
        </authorList>
    </citation>
    <scope>NUCLEOTIDE SEQUENCE [LARGE SCALE GENOMIC DNA]</scope>
    <source>
        <strain evidence="11">VKM Ac-2121</strain>
    </source>
</reference>
<organism evidence="10 11">
    <name type="scientific">Rathayibacter oskolensis</name>
    <dbReference type="NCBI Taxonomy" id="1891671"/>
    <lineage>
        <taxon>Bacteria</taxon>
        <taxon>Bacillati</taxon>
        <taxon>Actinomycetota</taxon>
        <taxon>Actinomycetes</taxon>
        <taxon>Micrococcales</taxon>
        <taxon>Microbacteriaceae</taxon>
        <taxon>Rathayibacter</taxon>
    </lineage>
</organism>
<dbReference type="PANTHER" id="PTHR43005:SF2">
    <property type="entry name" value="INTEGRAL MEMBRANE SUGAR TRANSPORT PROTEIN"/>
    <property type="match status" value="1"/>
</dbReference>
<keyword evidence="3" id="KW-1003">Cell membrane</keyword>
<proteinExistence type="inferred from homology"/>
<dbReference type="PANTHER" id="PTHR43005">
    <property type="entry name" value="BLR7065 PROTEIN"/>
    <property type="match status" value="1"/>
</dbReference>
<gene>
    <name evidence="10" type="ORF">SAMN06295885_0054</name>
</gene>
<name>A0A1X7MUX0_9MICO</name>
<keyword evidence="6 7" id="KW-0472">Membrane</keyword>
<dbReference type="AlphaFoldDB" id="A0A1X7MUX0"/>
<evidence type="ECO:0000313" key="10">
    <source>
        <dbReference type="EMBL" id="SMH27816.1"/>
    </source>
</evidence>
<dbReference type="PROSITE" id="PS50928">
    <property type="entry name" value="ABC_TM1"/>
    <property type="match status" value="1"/>
</dbReference>
<dbReference type="SUPFAM" id="SSF161098">
    <property type="entry name" value="MetI-like"/>
    <property type="match status" value="1"/>
</dbReference>
<keyword evidence="4 7" id="KW-0812">Transmembrane</keyword>
<feature type="transmembrane region" description="Helical" evidence="7">
    <location>
        <begin position="36"/>
        <end position="57"/>
    </location>
</feature>
<dbReference type="EMBL" id="FXBM01000001">
    <property type="protein sequence ID" value="SMH27816.1"/>
    <property type="molecule type" value="Genomic_DNA"/>
</dbReference>
<feature type="transmembrane region" description="Helical" evidence="7">
    <location>
        <begin position="133"/>
        <end position="152"/>
    </location>
</feature>
<accession>A0A1X7MUX0</accession>
<evidence type="ECO:0000256" key="5">
    <source>
        <dbReference type="ARBA" id="ARBA00022989"/>
    </source>
</evidence>
<dbReference type="InterPro" id="IPR000515">
    <property type="entry name" value="MetI-like"/>
</dbReference>
<feature type="transmembrane region" description="Helical" evidence="7">
    <location>
        <begin position="99"/>
        <end position="121"/>
    </location>
</feature>
<feature type="transmembrane region" description="Helical" evidence="7">
    <location>
        <begin position="184"/>
        <end position="209"/>
    </location>
</feature>
<feature type="domain" description="ABC transmembrane type-1" evidence="9">
    <location>
        <begin position="95"/>
        <end position="311"/>
    </location>
</feature>
<dbReference type="Pfam" id="PF00528">
    <property type="entry name" value="BPD_transp_1"/>
    <property type="match status" value="1"/>
</dbReference>
<sequence length="324" mass="34703">MTSTTGAPPVTAARPGTSPAGPGRRAPRRGLTDRRFAALLMVPAALFLAAFVGWPLLQFVGDSFFEIDPIAGSRAFVGLGNYLTAFGSPDFLNASWRTLVYTVVVVALEFVLGLGVALLFTALGDASRVFRTIFLYPLMIAPIVAGLLWRFLLIDNFGIVNEVLSRVGILSSPGQIAWLSDPSIALFSVAIPDIWLTTSFITLVLFAGLQNIPGDVIEAARLDGARYHSILFRIVIPLLRPVIAVALILRGIDAARAFDVILIQTNGGPQQSTETMSLLIYRTMIRFGDPGLASAMGTVYLVVMLAVALVAILTIWRPGGESTS</sequence>
<dbReference type="CDD" id="cd06261">
    <property type="entry name" value="TM_PBP2"/>
    <property type="match status" value="1"/>
</dbReference>
<keyword evidence="2 7" id="KW-0813">Transport</keyword>
<evidence type="ECO:0000313" key="11">
    <source>
        <dbReference type="Proteomes" id="UP000193711"/>
    </source>
</evidence>
<evidence type="ECO:0000256" key="1">
    <source>
        <dbReference type="ARBA" id="ARBA00004651"/>
    </source>
</evidence>
<evidence type="ECO:0000256" key="7">
    <source>
        <dbReference type="RuleBase" id="RU363032"/>
    </source>
</evidence>
<dbReference type="GO" id="GO:0005886">
    <property type="term" value="C:plasma membrane"/>
    <property type="evidence" value="ECO:0007669"/>
    <property type="project" value="UniProtKB-SubCell"/>
</dbReference>
<keyword evidence="11" id="KW-1185">Reference proteome</keyword>
<dbReference type="GO" id="GO:0055085">
    <property type="term" value="P:transmembrane transport"/>
    <property type="evidence" value="ECO:0007669"/>
    <property type="project" value="InterPro"/>
</dbReference>
<keyword evidence="5 7" id="KW-1133">Transmembrane helix</keyword>
<comment type="similarity">
    <text evidence="7">Belongs to the binding-protein-dependent transport system permease family.</text>
</comment>
<dbReference type="Gene3D" id="1.10.3720.10">
    <property type="entry name" value="MetI-like"/>
    <property type="match status" value="1"/>
</dbReference>
<comment type="subcellular location">
    <subcellularLocation>
        <location evidence="1 7">Cell membrane</location>
        <topology evidence="1 7">Multi-pass membrane protein</topology>
    </subcellularLocation>
</comment>
<feature type="region of interest" description="Disordered" evidence="8">
    <location>
        <begin position="1"/>
        <end position="28"/>
    </location>
</feature>
<evidence type="ECO:0000256" key="6">
    <source>
        <dbReference type="ARBA" id="ARBA00023136"/>
    </source>
</evidence>
<evidence type="ECO:0000256" key="3">
    <source>
        <dbReference type="ARBA" id="ARBA00022475"/>
    </source>
</evidence>
<evidence type="ECO:0000259" key="9">
    <source>
        <dbReference type="PROSITE" id="PS50928"/>
    </source>
</evidence>
<evidence type="ECO:0000256" key="8">
    <source>
        <dbReference type="SAM" id="MobiDB-lite"/>
    </source>
</evidence>
<dbReference type="STRING" id="1891671.SAMN06295885_0054"/>
<dbReference type="InterPro" id="IPR035906">
    <property type="entry name" value="MetI-like_sf"/>
</dbReference>
<feature type="transmembrane region" description="Helical" evidence="7">
    <location>
        <begin position="292"/>
        <end position="316"/>
    </location>
</feature>
<dbReference type="Proteomes" id="UP000193711">
    <property type="component" value="Unassembled WGS sequence"/>
</dbReference>
<feature type="compositionally biased region" description="Low complexity" evidence="8">
    <location>
        <begin position="11"/>
        <end position="24"/>
    </location>
</feature>
<evidence type="ECO:0000256" key="2">
    <source>
        <dbReference type="ARBA" id="ARBA00022448"/>
    </source>
</evidence>
<feature type="transmembrane region" description="Helical" evidence="7">
    <location>
        <begin position="230"/>
        <end position="249"/>
    </location>
</feature>